<comment type="similarity">
    <text evidence="2">Belongs to the SusD family.</text>
</comment>
<dbReference type="AlphaFoldDB" id="A0A4S8HVG8"/>
<dbReference type="InterPro" id="IPR033985">
    <property type="entry name" value="SusD-like_N"/>
</dbReference>
<evidence type="ECO:0000256" key="2">
    <source>
        <dbReference type="ARBA" id="ARBA00006275"/>
    </source>
</evidence>
<evidence type="ECO:0000313" key="9">
    <source>
        <dbReference type="Proteomes" id="UP000306918"/>
    </source>
</evidence>
<comment type="caution">
    <text evidence="8">The sequence shown here is derived from an EMBL/GenBank/DDBJ whole genome shotgun (WGS) entry which is preliminary data.</text>
</comment>
<dbReference type="Pfam" id="PF07980">
    <property type="entry name" value="SusD_RagB"/>
    <property type="match status" value="1"/>
</dbReference>
<keyword evidence="9" id="KW-1185">Reference proteome</keyword>
<keyword evidence="3" id="KW-0732">Signal</keyword>
<dbReference type="GO" id="GO:0009279">
    <property type="term" value="C:cell outer membrane"/>
    <property type="evidence" value="ECO:0007669"/>
    <property type="project" value="UniProtKB-SubCell"/>
</dbReference>
<evidence type="ECO:0000259" key="6">
    <source>
        <dbReference type="Pfam" id="PF07980"/>
    </source>
</evidence>
<organism evidence="8 9">
    <name type="scientific">Niastella caeni</name>
    <dbReference type="NCBI Taxonomy" id="2569763"/>
    <lineage>
        <taxon>Bacteria</taxon>
        <taxon>Pseudomonadati</taxon>
        <taxon>Bacteroidota</taxon>
        <taxon>Chitinophagia</taxon>
        <taxon>Chitinophagales</taxon>
        <taxon>Chitinophagaceae</taxon>
        <taxon>Niastella</taxon>
    </lineage>
</organism>
<evidence type="ECO:0000256" key="5">
    <source>
        <dbReference type="ARBA" id="ARBA00023237"/>
    </source>
</evidence>
<protein>
    <submittedName>
        <fullName evidence="8">RagB/SusD family nutrient uptake outer membrane protein</fullName>
    </submittedName>
</protein>
<gene>
    <name evidence="8" type="ORF">FAM09_14130</name>
</gene>
<evidence type="ECO:0000256" key="4">
    <source>
        <dbReference type="ARBA" id="ARBA00023136"/>
    </source>
</evidence>
<feature type="domain" description="SusD-like N-terminal" evidence="7">
    <location>
        <begin position="42"/>
        <end position="243"/>
    </location>
</feature>
<evidence type="ECO:0000256" key="1">
    <source>
        <dbReference type="ARBA" id="ARBA00004442"/>
    </source>
</evidence>
<dbReference type="SUPFAM" id="SSF48452">
    <property type="entry name" value="TPR-like"/>
    <property type="match status" value="1"/>
</dbReference>
<reference evidence="8 9" key="1">
    <citation type="submission" date="2019-04" db="EMBL/GenBank/DDBJ databases">
        <title>Niastella caeni sp. nov., isolated from activated sludge.</title>
        <authorList>
            <person name="Sheng M."/>
        </authorList>
    </citation>
    <scope>NUCLEOTIDE SEQUENCE [LARGE SCALE GENOMIC DNA]</scope>
    <source>
        <strain evidence="8 9">HX-2-15</strain>
    </source>
</reference>
<feature type="domain" description="RagB/SusD" evidence="6">
    <location>
        <begin position="331"/>
        <end position="646"/>
    </location>
</feature>
<proteinExistence type="inferred from homology"/>
<dbReference type="OrthoDB" id="608091at2"/>
<dbReference type="InterPro" id="IPR011990">
    <property type="entry name" value="TPR-like_helical_dom_sf"/>
</dbReference>
<evidence type="ECO:0000259" key="7">
    <source>
        <dbReference type="Pfam" id="PF14322"/>
    </source>
</evidence>
<dbReference type="Proteomes" id="UP000306918">
    <property type="component" value="Unassembled WGS sequence"/>
</dbReference>
<sequence length="646" mass="73783">MEPVSGYNCSSTAHRFVASGIVQRLKKWAPVLCVILAGGCKKYLDVVPDNVATIDNAFKLKQEATKYLATCYSYLPASGDLETNPAICAGDEFWMVAPYAVSESPWRIAMGNQSAGTIYLSSWSHLFSAFRDCNIFLENIDKVVDMTAAEKNKWSHEVKFLKAYYHWMLLRMYGPIPVTDVNLPVAASSDEAQRPRQSVDSVINYITNLLNEAASGLPLTIADRARDLGHITKPIALAIKARVLVTAASPLFNGNQDYAAFKNYDGASLFNPVYEVFKWERAAAACKEAIAACDAAGMRLYKFNKLGLALSDNMVTQMSIRNSVTEAWNAEIIWNNTKGRYGATDRTYTLQRFAMPRLDPARITNEMSQGSLAPTLKIAELFYSGNGVPINEDRDWDYANRYKLRTAKTAESEYVTDGYQTAVLHFNREPRFYADLAFDGAVWYMQNGIFNVQSKNGQLQSRKGTLDYNATGYFAKKLVNWKYVIKDGQELVIEDYAWPEMRLADLYLLYAEALNELNGPGAEAFDQINKVRARAGLKTVQESWTNHSVQPGKYQTKEGFRQIIQQERLIEFAMEGSRFWDLRRWKRTYEELNKPVMGWDVDQEDAAYYYRPRLRYQQTFKTREYFWPLDYWDLLGNKRLVQTYGW</sequence>
<evidence type="ECO:0000256" key="3">
    <source>
        <dbReference type="ARBA" id="ARBA00022729"/>
    </source>
</evidence>
<comment type="subcellular location">
    <subcellularLocation>
        <location evidence="1">Cell outer membrane</location>
    </subcellularLocation>
</comment>
<dbReference type="Pfam" id="PF14322">
    <property type="entry name" value="SusD-like_3"/>
    <property type="match status" value="1"/>
</dbReference>
<accession>A0A4S8HVG8</accession>
<dbReference type="Gene3D" id="1.25.40.390">
    <property type="match status" value="1"/>
</dbReference>
<evidence type="ECO:0000313" key="8">
    <source>
        <dbReference type="EMBL" id="THU39633.1"/>
    </source>
</evidence>
<name>A0A4S8HVG8_9BACT</name>
<dbReference type="InterPro" id="IPR012944">
    <property type="entry name" value="SusD_RagB_dom"/>
</dbReference>
<keyword evidence="5" id="KW-0998">Cell outer membrane</keyword>
<keyword evidence="4" id="KW-0472">Membrane</keyword>
<dbReference type="RefSeq" id="WP_136577765.1">
    <property type="nucleotide sequence ID" value="NZ_STFF01000003.1"/>
</dbReference>
<dbReference type="EMBL" id="STFF01000003">
    <property type="protein sequence ID" value="THU39633.1"/>
    <property type="molecule type" value="Genomic_DNA"/>
</dbReference>